<dbReference type="SUPFAM" id="SSF57845">
    <property type="entry name" value="B-box zinc-binding domain"/>
    <property type="match status" value="1"/>
</dbReference>
<dbReference type="PROSITE" id="PS00518">
    <property type="entry name" value="ZF_RING_1"/>
    <property type="match status" value="1"/>
</dbReference>
<accession>A0A8U0S3G0</accession>
<dbReference type="PANTHER" id="PTHR24103">
    <property type="entry name" value="E3 UBIQUITIN-PROTEIN LIGASE TRIM"/>
    <property type="match status" value="1"/>
</dbReference>
<feature type="domain" description="B30.2/SPRY" evidence="7">
    <location>
        <begin position="277"/>
        <end position="460"/>
    </location>
</feature>
<evidence type="ECO:0000259" key="6">
    <source>
        <dbReference type="PROSITE" id="PS50119"/>
    </source>
</evidence>
<evidence type="ECO:0000313" key="8">
    <source>
        <dbReference type="Proteomes" id="UP000000715"/>
    </source>
</evidence>
<sequence length="460" mass="52683">MPFVASLAELQAEASCPICLDYLRDPVTTDCGHNFCSSCIHQRWEDLQDILPCPVCFHHCPDRTFKRNVQLGHVTDLVQQLPTRKSKRRLQEGKALCEQHGQPLSLFCEKDLELLCPRCKVSSDHLGHPLTPIERAAADHRKKLKSYIEPLKKQVEDTEKGLQMQVSNLLELRQRVENRKQKLHADFEQFKHFLGKEQGAVHIRLLIEENDVQEKIIESKNQMSDHHSTLRSLLSEITEKCLQTDLDLLRGVESIRNTYECLQPPVAFSYKLKKEVCSLPPQYFGLQKMISTFQVDLTLDPETAHHTLLISQDRKTATSQMRPSHVSNPGTFTSYPAVLSCEGFDAGRRFWQVEVRGTGEWSLGMCKESFPRNGLLSPTPNNGCWQIQFWTSTFGPEDSGNLRQIGIFLDYELGEVSFYNMSNRSHLYTFSEVFTEKVIPYFSIRPSSESFSISIVNDES</sequence>
<dbReference type="GO" id="GO:0008270">
    <property type="term" value="F:zinc ion binding"/>
    <property type="evidence" value="ECO:0007669"/>
    <property type="project" value="UniProtKB-KW"/>
</dbReference>
<dbReference type="Gene3D" id="2.60.120.920">
    <property type="match status" value="1"/>
</dbReference>
<feature type="domain" description="RING-type" evidence="5">
    <location>
        <begin position="16"/>
        <end position="56"/>
    </location>
</feature>
<dbReference type="PROSITE" id="PS50188">
    <property type="entry name" value="B302_SPRY"/>
    <property type="match status" value="1"/>
</dbReference>
<evidence type="ECO:0000256" key="1">
    <source>
        <dbReference type="ARBA" id="ARBA00022723"/>
    </source>
</evidence>
<dbReference type="InterPro" id="IPR013083">
    <property type="entry name" value="Znf_RING/FYVE/PHD"/>
</dbReference>
<keyword evidence="3" id="KW-0862">Zinc</keyword>
<dbReference type="InterPro" id="IPR050143">
    <property type="entry name" value="TRIM/RBCC"/>
</dbReference>
<name>A0A8U0S3G0_MUSPF</name>
<evidence type="ECO:0000256" key="2">
    <source>
        <dbReference type="ARBA" id="ARBA00022771"/>
    </source>
</evidence>
<reference evidence="9" key="1">
    <citation type="submission" date="2025-08" db="UniProtKB">
        <authorList>
            <consortium name="RefSeq"/>
        </authorList>
    </citation>
    <scope>IDENTIFICATION</scope>
    <source>
        <tissue evidence="9">Brain</tissue>
    </source>
</reference>
<dbReference type="SUPFAM" id="SSF49899">
    <property type="entry name" value="Concanavalin A-like lectins/glucanases"/>
    <property type="match status" value="1"/>
</dbReference>
<keyword evidence="8" id="KW-1185">Reference proteome</keyword>
<feature type="domain" description="B box-type" evidence="6">
    <location>
        <begin position="92"/>
        <end position="133"/>
    </location>
</feature>
<dbReference type="RefSeq" id="XP_044934337.1">
    <property type="nucleotide sequence ID" value="XM_045078402.1"/>
</dbReference>
<dbReference type="CDD" id="cd16607">
    <property type="entry name" value="RING-HC_TRIM60-like_C-IV"/>
    <property type="match status" value="1"/>
</dbReference>
<dbReference type="AlphaFoldDB" id="A0A8U0S3G0"/>
<dbReference type="InterPro" id="IPR003877">
    <property type="entry name" value="SPRY_dom"/>
</dbReference>
<dbReference type="Proteomes" id="UP000000715">
    <property type="component" value="Unplaced"/>
</dbReference>
<dbReference type="GeneID" id="123391562"/>
<dbReference type="InterPro" id="IPR000315">
    <property type="entry name" value="Znf_B-box"/>
</dbReference>
<dbReference type="SUPFAM" id="SSF57850">
    <property type="entry name" value="RING/U-box"/>
    <property type="match status" value="1"/>
</dbReference>
<dbReference type="Gene3D" id="3.30.40.10">
    <property type="entry name" value="Zinc/RING finger domain, C3HC4 (zinc finger)"/>
    <property type="match status" value="1"/>
</dbReference>
<dbReference type="InterPro" id="IPR001841">
    <property type="entry name" value="Znf_RING"/>
</dbReference>
<dbReference type="PRINTS" id="PR01407">
    <property type="entry name" value="BUTYPHLNCDUF"/>
</dbReference>
<dbReference type="InterPro" id="IPR006574">
    <property type="entry name" value="PRY"/>
</dbReference>
<keyword evidence="1" id="KW-0479">Metal-binding</keyword>
<dbReference type="InterPro" id="IPR017907">
    <property type="entry name" value="Znf_RING_CS"/>
</dbReference>
<keyword evidence="2 4" id="KW-0863">Zinc-finger</keyword>
<dbReference type="FunFam" id="2.60.120.920:FF:000004">
    <property type="entry name" value="Butyrophilin subfamily 1 member A1"/>
    <property type="match status" value="1"/>
</dbReference>
<gene>
    <name evidence="9" type="primary">LOC123391562</name>
</gene>
<dbReference type="InterPro" id="IPR013320">
    <property type="entry name" value="ConA-like_dom_sf"/>
</dbReference>
<evidence type="ECO:0000259" key="7">
    <source>
        <dbReference type="PROSITE" id="PS50188"/>
    </source>
</evidence>
<organism evidence="8 9">
    <name type="scientific">Mustela putorius furo</name>
    <name type="common">European domestic ferret</name>
    <name type="synonym">Mustela furo</name>
    <dbReference type="NCBI Taxonomy" id="9669"/>
    <lineage>
        <taxon>Eukaryota</taxon>
        <taxon>Metazoa</taxon>
        <taxon>Chordata</taxon>
        <taxon>Craniata</taxon>
        <taxon>Vertebrata</taxon>
        <taxon>Euteleostomi</taxon>
        <taxon>Mammalia</taxon>
        <taxon>Eutheria</taxon>
        <taxon>Laurasiatheria</taxon>
        <taxon>Carnivora</taxon>
        <taxon>Caniformia</taxon>
        <taxon>Musteloidea</taxon>
        <taxon>Mustelidae</taxon>
        <taxon>Mustelinae</taxon>
        <taxon>Mustela</taxon>
    </lineage>
</organism>
<dbReference type="SMART" id="SM00336">
    <property type="entry name" value="BBOX"/>
    <property type="match status" value="1"/>
</dbReference>
<dbReference type="InterPro" id="IPR043136">
    <property type="entry name" value="B30.2/SPRY_sf"/>
</dbReference>
<protein>
    <submittedName>
        <fullName evidence="9">Tripartite motif-containing protein 75</fullName>
    </submittedName>
</protein>
<dbReference type="PROSITE" id="PS50119">
    <property type="entry name" value="ZF_BBOX"/>
    <property type="match status" value="1"/>
</dbReference>
<dbReference type="Pfam" id="PF00622">
    <property type="entry name" value="SPRY"/>
    <property type="match status" value="1"/>
</dbReference>
<dbReference type="SMART" id="SM00449">
    <property type="entry name" value="SPRY"/>
    <property type="match status" value="1"/>
</dbReference>
<dbReference type="Pfam" id="PF13765">
    <property type="entry name" value="PRY"/>
    <property type="match status" value="1"/>
</dbReference>
<evidence type="ECO:0000313" key="9">
    <source>
        <dbReference type="RefSeq" id="XP_044934337.1"/>
    </source>
</evidence>
<dbReference type="InterPro" id="IPR003879">
    <property type="entry name" value="Butyrophylin_SPRY"/>
</dbReference>
<evidence type="ECO:0000256" key="3">
    <source>
        <dbReference type="ARBA" id="ARBA00022833"/>
    </source>
</evidence>
<dbReference type="Gene3D" id="3.30.160.60">
    <property type="entry name" value="Classic Zinc Finger"/>
    <property type="match status" value="1"/>
</dbReference>
<dbReference type="Pfam" id="PF15227">
    <property type="entry name" value="zf-C3HC4_4"/>
    <property type="match status" value="1"/>
</dbReference>
<dbReference type="Pfam" id="PF00643">
    <property type="entry name" value="zf-B_box"/>
    <property type="match status" value="1"/>
</dbReference>
<proteinExistence type="predicted"/>
<dbReference type="InterPro" id="IPR001870">
    <property type="entry name" value="B30.2/SPRY"/>
</dbReference>
<dbReference type="SMART" id="SM00589">
    <property type="entry name" value="PRY"/>
    <property type="match status" value="1"/>
</dbReference>
<evidence type="ECO:0000259" key="5">
    <source>
        <dbReference type="PROSITE" id="PS50089"/>
    </source>
</evidence>
<evidence type="ECO:0000256" key="4">
    <source>
        <dbReference type="PROSITE-ProRule" id="PRU00024"/>
    </source>
</evidence>
<dbReference type="SMART" id="SM00184">
    <property type="entry name" value="RING"/>
    <property type="match status" value="1"/>
</dbReference>
<dbReference type="PROSITE" id="PS50089">
    <property type="entry name" value="ZF_RING_2"/>
    <property type="match status" value="1"/>
</dbReference>
<dbReference type="OrthoDB" id="654191at2759"/>